<keyword evidence="1" id="KW-0732">Signal</keyword>
<sequence>MKYLMPAALVALTFAHAAKAEDANNLLGLPKSDTLTISGEIIATYGNTTYSGRPWTEILNLKAEGKQELEGATFHYKGSLYLRSDHHELPIDVNDIADVELSLDLHEWGEFGYSTYTRCTGMGFPWTDGDVGNLGSVNIHPWVPGTWRCVGGTVVILAAGPTSVNAADYFFYHNDIGPLRVEAYYDPDLRYGDYSGADTKTLEGDPAPKFEGFLSYSLTSVISGRLGFTNLGDYSLGATVKVPEIDMEFNYERQYMAASPPVVGHIINATWKPEWIPYFKSASFTYFAAEGDTNFILDLHFGTEKLALGVAMDGQHNYAAEMEYHVTPSVSLLAGWDSGFKLGDGWSGAYAPSTSVPARGDSYEIGMKVTF</sequence>
<evidence type="ECO:0000313" key="3">
    <source>
        <dbReference type="Proteomes" id="UP001235269"/>
    </source>
</evidence>
<dbReference type="RefSeq" id="WP_307159006.1">
    <property type="nucleotide sequence ID" value="NZ_JAUSWH010000010.1"/>
</dbReference>
<proteinExistence type="predicted"/>
<keyword evidence="3" id="KW-1185">Reference proteome</keyword>
<comment type="caution">
    <text evidence="2">The sequence shown here is derived from an EMBL/GenBank/DDBJ whole genome shotgun (WGS) entry which is preliminary data.</text>
</comment>
<accession>A0ABU0IF31</accession>
<evidence type="ECO:0000313" key="2">
    <source>
        <dbReference type="EMBL" id="MDQ0456825.1"/>
    </source>
</evidence>
<name>A0ABU0IF31_9HYPH</name>
<dbReference type="Proteomes" id="UP001235269">
    <property type="component" value="Unassembled WGS sequence"/>
</dbReference>
<evidence type="ECO:0000256" key="1">
    <source>
        <dbReference type="SAM" id="SignalP"/>
    </source>
</evidence>
<feature type="signal peptide" evidence="1">
    <location>
        <begin position="1"/>
        <end position="20"/>
    </location>
</feature>
<protein>
    <recommendedName>
        <fullName evidence="4">Porin</fullName>
    </recommendedName>
</protein>
<dbReference type="EMBL" id="JAUSWH010000010">
    <property type="protein sequence ID" value="MDQ0456825.1"/>
    <property type="molecule type" value="Genomic_DNA"/>
</dbReference>
<feature type="chain" id="PRO_5047021578" description="Porin" evidence="1">
    <location>
        <begin position="21"/>
        <end position="371"/>
    </location>
</feature>
<evidence type="ECO:0008006" key="4">
    <source>
        <dbReference type="Google" id="ProtNLM"/>
    </source>
</evidence>
<reference evidence="2 3" key="1">
    <citation type="submission" date="2023-07" db="EMBL/GenBank/DDBJ databases">
        <title>Genomic Encyclopedia of Type Strains, Phase IV (KMG-IV): sequencing the most valuable type-strain genomes for metagenomic binning, comparative biology and taxonomic classification.</title>
        <authorList>
            <person name="Goeker M."/>
        </authorList>
    </citation>
    <scope>NUCLEOTIDE SEQUENCE [LARGE SCALE GENOMIC DNA]</scope>
    <source>
        <strain evidence="2 3">DSM 100301</strain>
    </source>
</reference>
<gene>
    <name evidence="2" type="ORF">QO005_003170</name>
</gene>
<organism evidence="2 3">
    <name type="scientific">Rhizobium paknamense</name>
    <dbReference type="NCBI Taxonomy" id="1206817"/>
    <lineage>
        <taxon>Bacteria</taxon>
        <taxon>Pseudomonadati</taxon>
        <taxon>Pseudomonadota</taxon>
        <taxon>Alphaproteobacteria</taxon>
        <taxon>Hyphomicrobiales</taxon>
        <taxon>Rhizobiaceae</taxon>
        <taxon>Rhizobium/Agrobacterium group</taxon>
        <taxon>Rhizobium</taxon>
    </lineage>
</organism>